<dbReference type="VEuPathDB" id="VectorBase:FBgn0034202"/>
<feature type="transmembrane region" description="Helical" evidence="7">
    <location>
        <begin position="233"/>
        <end position="255"/>
    </location>
</feature>
<dbReference type="InterPro" id="IPR039859">
    <property type="entry name" value="PFA4/ZDH16/20/ERF2-like"/>
</dbReference>
<evidence type="ECO:0000256" key="5">
    <source>
        <dbReference type="ARBA" id="ARBA00023136"/>
    </source>
</evidence>
<dbReference type="EC" id="2.3.1.225" evidence="7"/>
<evidence type="ECO:0000256" key="3">
    <source>
        <dbReference type="ARBA" id="ARBA00022692"/>
    </source>
</evidence>
<comment type="catalytic activity">
    <reaction evidence="7">
        <text>L-cysteinyl-[protein] + hexadecanoyl-CoA = S-hexadecanoyl-L-cysteinyl-[protein] + CoA</text>
        <dbReference type="Rhea" id="RHEA:36683"/>
        <dbReference type="Rhea" id="RHEA-COMP:10131"/>
        <dbReference type="Rhea" id="RHEA-COMP:11032"/>
        <dbReference type="ChEBI" id="CHEBI:29950"/>
        <dbReference type="ChEBI" id="CHEBI:57287"/>
        <dbReference type="ChEBI" id="CHEBI:57379"/>
        <dbReference type="ChEBI" id="CHEBI:74151"/>
        <dbReference type="EC" id="2.3.1.225"/>
    </reaction>
</comment>
<reference evidence="9" key="1">
    <citation type="submission" date="2005-08" db="EMBL/GenBank/DDBJ databases">
        <authorList>
            <person name="Stapleton M."/>
            <person name="Carlson J."/>
            <person name="Chavez C."/>
            <person name="Frise E."/>
            <person name="George R."/>
            <person name="Pacleb J."/>
            <person name="Park S."/>
            <person name="Wan K."/>
            <person name="Yu C."/>
            <person name="Celniker S."/>
        </authorList>
    </citation>
    <scope>NUCLEOTIDE SEQUENCE</scope>
</reference>
<gene>
    <name evidence="9" type="primary">CG17287</name>
</gene>
<protein>
    <recommendedName>
        <fullName evidence="7">Palmitoyltransferase</fullName>
        <ecNumber evidence="7">2.3.1.225</ecNumber>
    </recommendedName>
</protein>
<sequence>MQHVPAKKSKHDSHRTWRIPSRMCPIGEGHRRVPCCAVRWLPALIILGFLVWSYHVFVYQICIKKVSDYLTIGLLLFFYHLLLFMFLWTWFRCIFVAPVRIPDQWKISPEDVDKLKRNDGIEGASRVLNYAARNLPIATCTIDGLVRYCKTCWIIKPDRAHHCRTCHMCVLKMDHHCPWIVNCVHFHNFKYFILFLFYAEVYCFYLFCVMVYDLYLICGFEVTALKNQHSWNILQYLVCILFNIFTVIMYTVSLLNVSRNRTTMESAYATYFLLGGKNNNGFNLGYFVNFRDLYGDKWYLWPFPIFSSRGDGFSFPLAHDRLKEVRTGNQKKDNQPTRTQMYKENMNRILGIHQPPFNEE</sequence>
<accession>Q4V6X7</accession>
<dbReference type="EMBL" id="BT022179">
    <property type="protein sequence ID" value="AAY51573.1"/>
    <property type="molecule type" value="mRNA"/>
</dbReference>
<comment type="domain">
    <text evidence="7">The DHHC domain is required for palmitoyltransferase activity.</text>
</comment>
<dbReference type="Bgee" id="FBgn0034202">
    <property type="expression patterns" value="Expressed in spermatocyte in testis and 9 other cell types or tissues"/>
</dbReference>
<dbReference type="InterPro" id="IPR001594">
    <property type="entry name" value="Palmitoyltrfase_DHHC"/>
</dbReference>
<proteinExistence type="evidence at transcript level"/>
<keyword evidence="6 7" id="KW-0012">Acyltransferase</keyword>
<keyword evidence="3 7" id="KW-0812">Transmembrane</keyword>
<comment type="subcellular location">
    <subcellularLocation>
        <location evidence="1">Membrane</location>
        <topology evidence="1">Multi-pass membrane protein</topology>
    </subcellularLocation>
</comment>
<evidence type="ECO:0000256" key="6">
    <source>
        <dbReference type="ARBA" id="ARBA00023315"/>
    </source>
</evidence>
<dbReference type="Pfam" id="PF01529">
    <property type="entry name" value="DHHC"/>
    <property type="match status" value="1"/>
</dbReference>
<evidence type="ECO:0000256" key="7">
    <source>
        <dbReference type="RuleBase" id="RU079119"/>
    </source>
</evidence>
<dbReference type="GO" id="GO:0019706">
    <property type="term" value="F:protein-cysteine S-palmitoyltransferase activity"/>
    <property type="evidence" value="ECO:0007669"/>
    <property type="project" value="UniProtKB-EC"/>
</dbReference>
<keyword evidence="4 7" id="KW-1133">Transmembrane helix</keyword>
<dbReference type="PANTHER" id="PTHR12246">
    <property type="entry name" value="PALMITOYLTRANSFERASE ZDHHC16"/>
    <property type="match status" value="1"/>
</dbReference>
<comment type="similarity">
    <text evidence="7">Belongs to the DHHC palmitoyltransferase family.</text>
</comment>
<feature type="transmembrane region" description="Helical" evidence="7">
    <location>
        <begin position="69"/>
        <end position="91"/>
    </location>
</feature>
<evidence type="ECO:0000313" key="9">
    <source>
        <dbReference type="EMBL" id="AAY51573.1"/>
    </source>
</evidence>
<feature type="domain" description="Palmitoyltransferase DHHC" evidence="8">
    <location>
        <begin position="147"/>
        <end position="266"/>
    </location>
</feature>
<name>Q4V6X7_DROME</name>
<evidence type="ECO:0000256" key="1">
    <source>
        <dbReference type="ARBA" id="ARBA00004141"/>
    </source>
</evidence>
<organism evidence="9">
    <name type="scientific">Drosophila melanogaster</name>
    <name type="common">Fruit fly</name>
    <dbReference type="NCBI Taxonomy" id="7227"/>
    <lineage>
        <taxon>Eukaryota</taxon>
        <taxon>Metazoa</taxon>
        <taxon>Ecdysozoa</taxon>
        <taxon>Arthropoda</taxon>
        <taxon>Hexapoda</taxon>
        <taxon>Insecta</taxon>
        <taxon>Pterygota</taxon>
        <taxon>Neoptera</taxon>
        <taxon>Endopterygota</taxon>
        <taxon>Diptera</taxon>
        <taxon>Brachycera</taxon>
        <taxon>Muscomorpha</taxon>
        <taxon>Ephydroidea</taxon>
        <taxon>Drosophilidae</taxon>
        <taxon>Drosophila</taxon>
        <taxon>Sophophora</taxon>
    </lineage>
</organism>
<dbReference type="GO" id="GO:0016020">
    <property type="term" value="C:membrane"/>
    <property type="evidence" value="ECO:0007669"/>
    <property type="project" value="UniProtKB-SubCell"/>
</dbReference>
<evidence type="ECO:0000256" key="2">
    <source>
        <dbReference type="ARBA" id="ARBA00022679"/>
    </source>
</evidence>
<feature type="transmembrane region" description="Helical" evidence="7">
    <location>
        <begin position="40"/>
        <end position="57"/>
    </location>
</feature>
<dbReference type="ExpressionAtlas" id="Q4V6X7">
    <property type="expression patterns" value="differential"/>
</dbReference>
<evidence type="ECO:0000259" key="8">
    <source>
        <dbReference type="Pfam" id="PF01529"/>
    </source>
</evidence>
<keyword evidence="5 7" id="KW-0472">Membrane</keyword>
<keyword evidence="2 7" id="KW-0808">Transferase</keyword>
<feature type="transmembrane region" description="Helical" evidence="7">
    <location>
        <begin position="191"/>
        <end position="213"/>
    </location>
</feature>
<dbReference type="PROSITE" id="PS50216">
    <property type="entry name" value="DHHC"/>
    <property type="match status" value="1"/>
</dbReference>
<dbReference type="HOGENOM" id="CLU_027721_1_1_1"/>
<dbReference type="AlphaFoldDB" id="Q4V6X7"/>
<dbReference type="OrthoDB" id="9909019at2759"/>
<evidence type="ECO:0000256" key="4">
    <source>
        <dbReference type="ARBA" id="ARBA00022989"/>
    </source>
</evidence>